<keyword evidence="6 8" id="KW-0472">Membrane</keyword>
<keyword evidence="2 8" id="KW-0812">Transmembrane</keyword>
<gene>
    <name evidence="10" type="ORF">P3X46_030732</name>
</gene>
<dbReference type="Pfam" id="PF13962">
    <property type="entry name" value="PGG"/>
    <property type="match status" value="1"/>
</dbReference>
<dbReference type="InterPro" id="IPR002110">
    <property type="entry name" value="Ankyrin_rpt"/>
</dbReference>
<keyword evidence="4 8" id="KW-1133">Transmembrane helix</keyword>
<dbReference type="PROSITE" id="PS50088">
    <property type="entry name" value="ANK_REPEAT"/>
    <property type="match status" value="2"/>
</dbReference>
<dbReference type="PROSITE" id="PS50297">
    <property type="entry name" value="ANK_REP_REGION"/>
    <property type="match status" value="2"/>
</dbReference>
<evidence type="ECO:0000313" key="10">
    <source>
        <dbReference type="EMBL" id="KAJ9140045.1"/>
    </source>
</evidence>
<feature type="repeat" description="ANK" evidence="7">
    <location>
        <begin position="103"/>
        <end position="124"/>
    </location>
</feature>
<evidence type="ECO:0000256" key="2">
    <source>
        <dbReference type="ARBA" id="ARBA00022692"/>
    </source>
</evidence>
<comment type="caution">
    <text evidence="10">The sequence shown here is derived from an EMBL/GenBank/DDBJ whole genome shotgun (WGS) entry which is preliminary data.</text>
</comment>
<keyword evidence="5 7" id="KW-0040">ANK repeat</keyword>
<feature type="transmembrane region" description="Helical" evidence="8">
    <location>
        <begin position="292"/>
        <end position="313"/>
    </location>
</feature>
<keyword evidence="3" id="KW-0677">Repeat</keyword>
<dbReference type="EMBL" id="JARPOI010000017">
    <property type="protein sequence ID" value="KAJ9140045.1"/>
    <property type="molecule type" value="Genomic_DNA"/>
</dbReference>
<evidence type="ECO:0000256" key="8">
    <source>
        <dbReference type="SAM" id="Phobius"/>
    </source>
</evidence>
<proteinExistence type="predicted"/>
<evidence type="ECO:0000259" key="9">
    <source>
        <dbReference type="Pfam" id="PF13962"/>
    </source>
</evidence>
<evidence type="ECO:0000256" key="6">
    <source>
        <dbReference type="ARBA" id="ARBA00023136"/>
    </source>
</evidence>
<dbReference type="InterPro" id="IPR036770">
    <property type="entry name" value="Ankyrin_rpt-contain_sf"/>
</dbReference>
<dbReference type="Proteomes" id="UP001174677">
    <property type="component" value="Chromosome 17"/>
</dbReference>
<feature type="domain" description="PGG" evidence="9">
    <location>
        <begin position="292"/>
        <end position="378"/>
    </location>
</feature>
<evidence type="ECO:0000256" key="3">
    <source>
        <dbReference type="ARBA" id="ARBA00022737"/>
    </source>
</evidence>
<evidence type="ECO:0000256" key="7">
    <source>
        <dbReference type="PROSITE-ProRule" id="PRU00023"/>
    </source>
</evidence>
<organism evidence="10 11">
    <name type="scientific">Hevea brasiliensis</name>
    <name type="common">Para rubber tree</name>
    <name type="synonym">Siphonia brasiliensis</name>
    <dbReference type="NCBI Taxonomy" id="3981"/>
    <lineage>
        <taxon>Eukaryota</taxon>
        <taxon>Viridiplantae</taxon>
        <taxon>Streptophyta</taxon>
        <taxon>Embryophyta</taxon>
        <taxon>Tracheophyta</taxon>
        <taxon>Spermatophyta</taxon>
        <taxon>Magnoliopsida</taxon>
        <taxon>eudicotyledons</taxon>
        <taxon>Gunneridae</taxon>
        <taxon>Pentapetalae</taxon>
        <taxon>rosids</taxon>
        <taxon>fabids</taxon>
        <taxon>Malpighiales</taxon>
        <taxon>Euphorbiaceae</taxon>
        <taxon>Crotonoideae</taxon>
        <taxon>Micrandreae</taxon>
        <taxon>Hevea</taxon>
    </lineage>
</organism>
<dbReference type="PANTHER" id="PTHR24186:SF56">
    <property type="entry name" value="PGG DOMAIN-CONTAINING PROTEIN"/>
    <property type="match status" value="1"/>
</dbReference>
<protein>
    <recommendedName>
        <fullName evidence="9">PGG domain-containing protein</fullName>
    </recommendedName>
</protein>
<dbReference type="InterPro" id="IPR026961">
    <property type="entry name" value="PGG_dom"/>
</dbReference>
<feature type="transmembrane region" description="Helical" evidence="8">
    <location>
        <begin position="350"/>
        <end position="374"/>
    </location>
</feature>
<sequence>MDARLLEAAQCGDINYLQQLLRENPLILDSIALLSTENLLNVALVTGNVSFVKEVIRLKPHFAKELNQDGFSPMHMAAANGHVEIVKELNEVNPNLCRLEGREQRTPLHYAAIKGRVEVISVLLGSCPECIDSVTVERETALHLAVKNNQFQATKTLVEWIRENNRDDVFNMIDEQGSTVLHLAIWKKQRQVIELLLDNRTSPGSLEVNAMNHYGLTALDVLLMSPSEAGDREIVEMLLDAEAMRGRDITLSNIPYNQTFTNSPTAPETDRSQLGGMVEYFKFKRGRDSPSTARSTLLVIVVLVATATFQVGVNPPGGVWQDTYTTGQNNNTSNIKPHNAGESVLGTTNLIAFDLFVFFNTVGFSVSLFMITILTSRFPLQFELQICLVAMYLHLK</sequence>
<reference evidence="10" key="1">
    <citation type="journal article" date="2023" name="Plant Biotechnol. J.">
        <title>Chromosome-level wild Hevea brasiliensis genome provides new tools for genomic-assisted breeding and valuable loci to elevate rubber yield.</title>
        <authorList>
            <person name="Cheng H."/>
            <person name="Song X."/>
            <person name="Hu Y."/>
            <person name="Wu T."/>
            <person name="Yang Q."/>
            <person name="An Z."/>
            <person name="Feng S."/>
            <person name="Deng Z."/>
            <person name="Wu W."/>
            <person name="Zeng X."/>
            <person name="Tu M."/>
            <person name="Wang X."/>
            <person name="Huang H."/>
        </authorList>
    </citation>
    <scope>NUCLEOTIDE SEQUENCE</scope>
    <source>
        <strain evidence="10">MT/VB/25A 57/8</strain>
    </source>
</reference>
<evidence type="ECO:0000256" key="4">
    <source>
        <dbReference type="ARBA" id="ARBA00022989"/>
    </source>
</evidence>
<feature type="repeat" description="ANK" evidence="7">
    <location>
        <begin position="69"/>
        <end position="89"/>
    </location>
</feature>
<keyword evidence="11" id="KW-1185">Reference proteome</keyword>
<accession>A0ABQ9KJN4</accession>
<evidence type="ECO:0000313" key="11">
    <source>
        <dbReference type="Proteomes" id="UP001174677"/>
    </source>
</evidence>
<dbReference type="PANTHER" id="PTHR24186">
    <property type="entry name" value="PROTEIN PHOSPHATASE 1 REGULATORY SUBUNIT"/>
    <property type="match status" value="1"/>
</dbReference>
<dbReference type="SUPFAM" id="SSF48403">
    <property type="entry name" value="Ankyrin repeat"/>
    <property type="match status" value="1"/>
</dbReference>
<name>A0ABQ9KJN4_HEVBR</name>
<evidence type="ECO:0000256" key="1">
    <source>
        <dbReference type="ARBA" id="ARBA00004141"/>
    </source>
</evidence>
<evidence type="ECO:0000256" key="5">
    <source>
        <dbReference type="ARBA" id="ARBA00023043"/>
    </source>
</evidence>
<comment type="subcellular location">
    <subcellularLocation>
        <location evidence="1">Membrane</location>
        <topology evidence="1">Multi-pass membrane protein</topology>
    </subcellularLocation>
</comment>
<dbReference type="Pfam" id="PF12796">
    <property type="entry name" value="Ank_2"/>
    <property type="match status" value="2"/>
</dbReference>
<dbReference type="SMART" id="SM00248">
    <property type="entry name" value="ANK"/>
    <property type="match status" value="6"/>
</dbReference>
<dbReference type="Gene3D" id="1.25.40.20">
    <property type="entry name" value="Ankyrin repeat-containing domain"/>
    <property type="match status" value="1"/>
</dbReference>